<dbReference type="OrthoDB" id="4199986at2759"/>
<feature type="region of interest" description="Disordered" evidence="1">
    <location>
        <begin position="42"/>
        <end position="80"/>
    </location>
</feature>
<reference evidence="2" key="1">
    <citation type="submission" date="2022-11" db="EMBL/GenBank/DDBJ databases">
        <authorList>
            <person name="Petersen C."/>
        </authorList>
    </citation>
    <scope>NUCLEOTIDE SEQUENCE</scope>
    <source>
        <strain evidence="2">IBT 20477</strain>
    </source>
</reference>
<dbReference type="EMBL" id="JAPQKQ010000003">
    <property type="protein sequence ID" value="KAJ5202584.1"/>
    <property type="molecule type" value="Genomic_DNA"/>
</dbReference>
<accession>A0A9W9MJT2</accession>
<organism evidence="2 3">
    <name type="scientific">Penicillium cf. viridicatum</name>
    <dbReference type="NCBI Taxonomy" id="2972119"/>
    <lineage>
        <taxon>Eukaryota</taxon>
        <taxon>Fungi</taxon>
        <taxon>Dikarya</taxon>
        <taxon>Ascomycota</taxon>
        <taxon>Pezizomycotina</taxon>
        <taxon>Eurotiomycetes</taxon>
        <taxon>Eurotiomycetidae</taxon>
        <taxon>Eurotiales</taxon>
        <taxon>Aspergillaceae</taxon>
        <taxon>Penicillium</taxon>
    </lineage>
</organism>
<evidence type="ECO:0000313" key="2">
    <source>
        <dbReference type="EMBL" id="KAJ5202584.1"/>
    </source>
</evidence>
<feature type="compositionally biased region" description="Basic and acidic residues" evidence="1">
    <location>
        <begin position="42"/>
        <end position="53"/>
    </location>
</feature>
<evidence type="ECO:0000256" key="1">
    <source>
        <dbReference type="SAM" id="MobiDB-lite"/>
    </source>
</evidence>
<gene>
    <name evidence="2" type="ORF">N7449_004663</name>
</gene>
<sequence>MEESQDTKPVLSSKLGTYRHGCMKATNLATSTQGSPVYLVEGKRADKNPREDDSVPNNAIKGGESGPDTPYMLELDKNQE</sequence>
<reference evidence="2" key="2">
    <citation type="journal article" date="2023" name="IMA Fungus">
        <title>Comparative genomic study of the Penicillium genus elucidates a diverse pangenome and 15 lateral gene transfer events.</title>
        <authorList>
            <person name="Petersen C."/>
            <person name="Sorensen T."/>
            <person name="Nielsen M.R."/>
            <person name="Sondergaard T.E."/>
            <person name="Sorensen J.L."/>
            <person name="Fitzpatrick D.A."/>
            <person name="Frisvad J.C."/>
            <person name="Nielsen K.L."/>
        </authorList>
    </citation>
    <scope>NUCLEOTIDE SEQUENCE</scope>
    <source>
        <strain evidence="2">IBT 20477</strain>
    </source>
</reference>
<dbReference type="Proteomes" id="UP001150942">
    <property type="component" value="Unassembled WGS sequence"/>
</dbReference>
<evidence type="ECO:0000313" key="3">
    <source>
        <dbReference type="Proteomes" id="UP001150942"/>
    </source>
</evidence>
<protein>
    <submittedName>
        <fullName evidence="2">Uncharacterized protein</fullName>
    </submittedName>
</protein>
<keyword evidence="3" id="KW-1185">Reference proteome</keyword>
<dbReference type="AlphaFoldDB" id="A0A9W9MJT2"/>
<name>A0A9W9MJT2_9EURO</name>
<comment type="caution">
    <text evidence="2">The sequence shown here is derived from an EMBL/GenBank/DDBJ whole genome shotgun (WGS) entry which is preliminary data.</text>
</comment>
<proteinExistence type="predicted"/>